<dbReference type="Proteomes" id="UP000322699">
    <property type="component" value="Unassembled WGS sequence"/>
</dbReference>
<feature type="coiled-coil region" evidence="1">
    <location>
        <begin position="53"/>
        <end position="85"/>
    </location>
</feature>
<keyword evidence="4" id="KW-1185">Reference proteome</keyword>
<keyword evidence="1" id="KW-0175">Coiled coil</keyword>
<proteinExistence type="predicted"/>
<dbReference type="RefSeq" id="WP_068265359.1">
    <property type="nucleotide sequence ID" value="NZ_LWSK01000085.1"/>
</dbReference>
<feature type="transmembrane region" description="Helical" evidence="2">
    <location>
        <begin position="12"/>
        <end position="34"/>
    </location>
</feature>
<keyword evidence="2" id="KW-1133">Transmembrane helix</keyword>
<evidence type="ECO:0000256" key="1">
    <source>
        <dbReference type="SAM" id="Coils"/>
    </source>
</evidence>
<keyword evidence="2" id="KW-0472">Membrane</keyword>
<sequence length="153" mass="17246">MTLQEIFSHPLAIGAIVGFALGLILFVFALVLRWNKSSEFNRFRHMVNDKMKLEADHQELARAERARLSEENKNLKLKVSQLQATPEKSAAQDLEMMARAERHLILSAPSFTSAWEDAKRAARLELEQESAGLAKPHSRFRRIFASNGQASAS</sequence>
<evidence type="ECO:0000313" key="4">
    <source>
        <dbReference type="Proteomes" id="UP000322699"/>
    </source>
</evidence>
<dbReference type="EMBL" id="VRLW01000001">
    <property type="protein sequence ID" value="KAA1259987.1"/>
    <property type="molecule type" value="Genomic_DNA"/>
</dbReference>
<accession>A0A5B1CFK5</accession>
<evidence type="ECO:0000313" key="3">
    <source>
        <dbReference type="EMBL" id="KAA1259987.1"/>
    </source>
</evidence>
<keyword evidence="2" id="KW-0812">Transmembrane</keyword>
<organism evidence="3 4">
    <name type="scientific">Rubripirellula obstinata</name>
    <dbReference type="NCBI Taxonomy" id="406547"/>
    <lineage>
        <taxon>Bacteria</taxon>
        <taxon>Pseudomonadati</taxon>
        <taxon>Planctomycetota</taxon>
        <taxon>Planctomycetia</taxon>
        <taxon>Pirellulales</taxon>
        <taxon>Pirellulaceae</taxon>
        <taxon>Rubripirellula</taxon>
    </lineage>
</organism>
<gene>
    <name evidence="3" type="ORF">LF1_25250</name>
</gene>
<protein>
    <submittedName>
        <fullName evidence="3">Uncharacterized protein</fullName>
    </submittedName>
</protein>
<comment type="caution">
    <text evidence="3">The sequence shown here is derived from an EMBL/GenBank/DDBJ whole genome shotgun (WGS) entry which is preliminary data.</text>
</comment>
<name>A0A5B1CFK5_9BACT</name>
<evidence type="ECO:0000256" key="2">
    <source>
        <dbReference type="SAM" id="Phobius"/>
    </source>
</evidence>
<reference evidence="3 4" key="1">
    <citation type="submission" date="2019-08" db="EMBL/GenBank/DDBJ databases">
        <title>Deep-cultivation of Planctomycetes and their phenomic and genomic characterization uncovers novel biology.</title>
        <authorList>
            <person name="Wiegand S."/>
            <person name="Jogler M."/>
            <person name="Boedeker C."/>
            <person name="Pinto D."/>
            <person name="Vollmers J."/>
            <person name="Rivas-Marin E."/>
            <person name="Kohn T."/>
            <person name="Peeters S.H."/>
            <person name="Heuer A."/>
            <person name="Rast P."/>
            <person name="Oberbeckmann S."/>
            <person name="Bunk B."/>
            <person name="Jeske O."/>
            <person name="Meyerdierks A."/>
            <person name="Storesund J.E."/>
            <person name="Kallscheuer N."/>
            <person name="Luecker S."/>
            <person name="Lage O.M."/>
            <person name="Pohl T."/>
            <person name="Merkel B.J."/>
            <person name="Hornburger P."/>
            <person name="Mueller R.-W."/>
            <person name="Bruemmer F."/>
            <person name="Labrenz M."/>
            <person name="Spormann A.M."/>
            <person name="Op Den Camp H."/>
            <person name="Overmann J."/>
            <person name="Amann R."/>
            <person name="Jetten M.S.M."/>
            <person name="Mascher T."/>
            <person name="Medema M.H."/>
            <person name="Devos D.P."/>
            <person name="Kaster A.-K."/>
            <person name="Ovreas L."/>
            <person name="Rohde M."/>
            <person name="Galperin M.Y."/>
            <person name="Jogler C."/>
        </authorList>
    </citation>
    <scope>NUCLEOTIDE SEQUENCE [LARGE SCALE GENOMIC DNA]</scope>
    <source>
        <strain evidence="3 4">LF1</strain>
    </source>
</reference>
<dbReference type="AlphaFoldDB" id="A0A5B1CFK5"/>